<evidence type="ECO:0000259" key="11">
    <source>
        <dbReference type="PROSITE" id="PS50111"/>
    </source>
</evidence>
<evidence type="ECO:0000256" key="10">
    <source>
        <dbReference type="SAM" id="Coils"/>
    </source>
</evidence>
<keyword evidence="13" id="KW-1185">Reference proteome</keyword>
<dbReference type="Pfam" id="PF00015">
    <property type="entry name" value="MCPsignal"/>
    <property type="match status" value="1"/>
</dbReference>
<evidence type="ECO:0000256" key="5">
    <source>
        <dbReference type="ARBA" id="ARBA00022989"/>
    </source>
</evidence>
<dbReference type="InterPro" id="IPR025991">
    <property type="entry name" value="Chemoreceptor_zinc-bind_dom"/>
</dbReference>
<gene>
    <name evidence="12" type="ORF">V0R50_20590</name>
</gene>
<dbReference type="PRINTS" id="PR00260">
    <property type="entry name" value="CHEMTRNSDUCR"/>
</dbReference>
<evidence type="ECO:0000256" key="2">
    <source>
        <dbReference type="ARBA" id="ARBA00022475"/>
    </source>
</evidence>
<evidence type="ECO:0000313" key="12">
    <source>
        <dbReference type="EMBL" id="MEE1935638.1"/>
    </source>
</evidence>
<keyword evidence="2" id="KW-1003">Cell membrane</keyword>
<feature type="coiled-coil region" evidence="10">
    <location>
        <begin position="8"/>
        <end position="49"/>
    </location>
</feature>
<dbReference type="PROSITE" id="PS50111">
    <property type="entry name" value="CHEMOTAXIS_TRANSDUC_2"/>
    <property type="match status" value="1"/>
</dbReference>
<sequence length="371" mass="40813">MRAWWNKSENENNEIQRLKLALEIADKNLNSANKRAFEAEQRAAEYQASSQKFASLVANLATFSRSLEMTQSSFAKLAESMGQERQHAVQAQLISQDSRSAIDSIAMNLQTLAGSSEEASAKVGQLDEQAQKVGGILQIIKEIADQTNLLALNAAIEAARAGDAGRGFAVVADEVRKLAKRTAEATAEITTLVGKIRLDSSNSRDQIADLAEHSAVFSKDGQEAADTMRRLLEMSSTTERTVSASALRSFCELAKIDHLIYKFRVYKVLFGISDESESSFALHTHCRLGKWYYEGAGKKSYSQLPGYREIEPPHKRVHDAAFAALKAHASRDSDTLSKEVAAMEEASLIVQECLEHMATCGEVDPRLLQLQ</sequence>
<evidence type="ECO:0000256" key="1">
    <source>
        <dbReference type="ARBA" id="ARBA00004236"/>
    </source>
</evidence>
<comment type="similarity">
    <text evidence="8">Belongs to the methyl-accepting chemotaxis (MCP) protein family.</text>
</comment>
<dbReference type="EMBL" id="JAZDQJ010000027">
    <property type="protein sequence ID" value="MEE1935638.1"/>
    <property type="molecule type" value="Genomic_DNA"/>
</dbReference>
<dbReference type="Gene3D" id="6.10.250.3200">
    <property type="match status" value="1"/>
</dbReference>
<keyword evidence="4" id="KW-0812">Transmembrane</keyword>
<evidence type="ECO:0000256" key="4">
    <source>
        <dbReference type="ARBA" id="ARBA00022692"/>
    </source>
</evidence>
<evidence type="ECO:0000313" key="13">
    <source>
        <dbReference type="Proteomes" id="UP001335100"/>
    </source>
</evidence>
<comment type="subcellular location">
    <subcellularLocation>
        <location evidence="1">Cell membrane</location>
    </subcellularLocation>
</comment>
<dbReference type="SMART" id="SM00283">
    <property type="entry name" value="MA"/>
    <property type="match status" value="1"/>
</dbReference>
<feature type="domain" description="Methyl-accepting transducer" evidence="11">
    <location>
        <begin position="31"/>
        <end position="255"/>
    </location>
</feature>
<proteinExistence type="inferred from homology"/>
<protein>
    <submittedName>
        <fullName evidence="12">Methyl-accepting chemotaxis protein</fullName>
    </submittedName>
</protein>
<keyword evidence="6" id="KW-0472">Membrane</keyword>
<keyword evidence="5" id="KW-1133">Transmembrane helix</keyword>
<keyword evidence="10" id="KW-0175">Coiled coil</keyword>
<reference evidence="12 13" key="1">
    <citation type="submission" date="2024-01" db="EMBL/GenBank/DDBJ databases">
        <title>Unpublished Manusciprt.</title>
        <authorList>
            <person name="Duman M."/>
            <person name="Valdes E.G."/>
            <person name="Ajmi N."/>
            <person name="Altun S."/>
            <person name="Saticioglu I.B."/>
        </authorList>
    </citation>
    <scope>NUCLEOTIDE SEQUENCE [LARGE SCALE GENOMIC DNA]</scope>
    <source>
        <strain evidence="12 13">148P</strain>
    </source>
</reference>
<comment type="caution">
    <text evidence="12">The sequence shown here is derived from an EMBL/GenBank/DDBJ whole genome shotgun (WGS) entry which is preliminary data.</text>
</comment>
<dbReference type="PANTHER" id="PTHR32089">
    <property type="entry name" value="METHYL-ACCEPTING CHEMOTAXIS PROTEIN MCPB"/>
    <property type="match status" value="1"/>
</dbReference>
<dbReference type="Proteomes" id="UP001335100">
    <property type="component" value="Unassembled WGS sequence"/>
</dbReference>
<evidence type="ECO:0000256" key="7">
    <source>
        <dbReference type="ARBA" id="ARBA00023224"/>
    </source>
</evidence>
<keyword evidence="7 9" id="KW-0807">Transducer</keyword>
<evidence type="ECO:0000256" key="8">
    <source>
        <dbReference type="ARBA" id="ARBA00029447"/>
    </source>
</evidence>
<evidence type="ECO:0000256" key="9">
    <source>
        <dbReference type="PROSITE-ProRule" id="PRU00284"/>
    </source>
</evidence>
<name>A0ABU7HVY3_9PSED</name>
<dbReference type="InterPro" id="IPR004089">
    <property type="entry name" value="MCPsignal_dom"/>
</dbReference>
<dbReference type="SUPFAM" id="SSF58104">
    <property type="entry name" value="Methyl-accepting chemotaxis protein (MCP) signaling domain"/>
    <property type="match status" value="1"/>
</dbReference>
<keyword evidence="3" id="KW-0488">Methylation</keyword>
<dbReference type="PANTHER" id="PTHR32089:SF112">
    <property type="entry name" value="LYSOZYME-LIKE PROTEIN-RELATED"/>
    <property type="match status" value="1"/>
</dbReference>
<dbReference type="Gene3D" id="1.20.120.30">
    <property type="entry name" value="Aspartate receptor, ligand-binding domain"/>
    <property type="match status" value="1"/>
</dbReference>
<evidence type="ECO:0000256" key="6">
    <source>
        <dbReference type="ARBA" id="ARBA00023136"/>
    </source>
</evidence>
<accession>A0ABU7HVY3</accession>
<dbReference type="InterPro" id="IPR004090">
    <property type="entry name" value="Chemotax_Me-accpt_rcpt"/>
</dbReference>
<dbReference type="Pfam" id="PF13682">
    <property type="entry name" value="CZB"/>
    <property type="match status" value="1"/>
</dbReference>
<evidence type="ECO:0000256" key="3">
    <source>
        <dbReference type="ARBA" id="ARBA00022481"/>
    </source>
</evidence>
<organism evidence="12 13">
    <name type="scientific">Pseudomonas ulcerans</name>
    <dbReference type="NCBI Taxonomy" id="3115852"/>
    <lineage>
        <taxon>Bacteria</taxon>
        <taxon>Pseudomonadati</taxon>
        <taxon>Pseudomonadota</taxon>
        <taxon>Gammaproteobacteria</taxon>
        <taxon>Pseudomonadales</taxon>
        <taxon>Pseudomonadaceae</taxon>
        <taxon>Pseudomonas</taxon>
    </lineage>
</organism>